<evidence type="ECO:0000256" key="7">
    <source>
        <dbReference type="SAM" id="MobiDB-lite"/>
    </source>
</evidence>
<dbReference type="GO" id="GO:0005789">
    <property type="term" value="C:endoplasmic reticulum membrane"/>
    <property type="evidence" value="ECO:0007669"/>
    <property type="project" value="UniProtKB-SubCell"/>
</dbReference>
<evidence type="ECO:0000256" key="2">
    <source>
        <dbReference type="ARBA" id="ARBA00022692"/>
    </source>
</evidence>
<keyword evidence="10" id="KW-1185">Reference proteome</keyword>
<evidence type="ECO:0000256" key="3">
    <source>
        <dbReference type="ARBA" id="ARBA00022824"/>
    </source>
</evidence>
<dbReference type="AlphaFoldDB" id="A0A6A5KE48"/>
<gene>
    <name evidence="9" type="ORF">BDW02DRAFT_569767</name>
</gene>
<feature type="compositionally biased region" description="Polar residues" evidence="7">
    <location>
        <begin position="85"/>
        <end position="100"/>
    </location>
</feature>
<keyword evidence="5 6" id="KW-0472">Membrane</keyword>
<feature type="domain" description="Reticulon" evidence="8">
    <location>
        <begin position="201"/>
        <end position="398"/>
    </location>
</feature>
<dbReference type="OrthoDB" id="567788at2759"/>
<dbReference type="Pfam" id="PF02453">
    <property type="entry name" value="Reticulon"/>
    <property type="match status" value="1"/>
</dbReference>
<keyword evidence="4 6" id="KW-1133">Transmembrane helix</keyword>
<comment type="subcellular location">
    <subcellularLocation>
        <location evidence="1 6">Endoplasmic reticulum membrane</location>
        <topology evidence="1 6">Multi-pass membrane protein</topology>
    </subcellularLocation>
</comment>
<protein>
    <recommendedName>
        <fullName evidence="6">Reticulon-like protein</fullName>
    </recommendedName>
</protein>
<reference evidence="9" key="1">
    <citation type="submission" date="2020-01" db="EMBL/GenBank/DDBJ databases">
        <authorList>
            <consortium name="DOE Joint Genome Institute"/>
            <person name="Haridas S."/>
            <person name="Albert R."/>
            <person name="Binder M."/>
            <person name="Bloem J."/>
            <person name="Labutti K."/>
            <person name="Salamov A."/>
            <person name="Andreopoulos B."/>
            <person name="Baker S.E."/>
            <person name="Barry K."/>
            <person name="Bills G."/>
            <person name="Bluhm B.H."/>
            <person name="Cannon C."/>
            <person name="Castanera R."/>
            <person name="Culley D.E."/>
            <person name="Daum C."/>
            <person name="Ezra D."/>
            <person name="Gonzalez J.B."/>
            <person name="Henrissat B."/>
            <person name="Kuo A."/>
            <person name="Liang C."/>
            <person name="Lipzen A."/>
            <person name="Lutzoni F."/>
            <person name="Magnuson J."/>
            <person name="Mondo S."/>
            <person name="Nolan M."/>
            <person name="Ohm R."/>
            <person name="Pangilinan J."/>
            <person name="Park H.-J."/>
            <person name="Ramirez L."/>
            <person name="Alfaro M."/>
            <person name="Sun H."/>
            <person name="Tritt A."/>
            <person name="Yoshinaga Y."/>
            <person name="Zwiers L.-H."/>
            <person name="Turgeon B.G."/>
            <person name="Goodwin S.B."/>
            <person name="Spatafora J.W."/>
            <person name="Crous P.W."/>
            <person name="Grigoriev I.V."/>
        </authorList>
    </citation>
    <scope>NUCLEOTIDE SEQUENCE</scope>
    <source>
        <strain evidence="9">P77</strain>
    </source>
</reference>
<sequence>MARPVWSHDVLVNTQQSAHTTVPGQNQSIDLCLLRINTNSTYLSLYIYFLSQSVIALLYRKYRGAMSEAPRVELSNTDTDFDLSAPTNQFQQTQHSTPQKLAQMDDNASPPSNGKVQNLQNSAIKTRDGLLETATHAMNAANDHPSVQNAKQTVMDGPVAQNVKAEGAKTRDEFADLANHKTIPEQKTATGQNLTHYHSMFYRLLSWKNPRATGIAFAATVLFIFAARYLNLIRYMFKTSYMVLGATAAAEIIGQVAFGRGLTSQFRPRQYFTIPKASLERMTDDVEQLINFFVIESQRVVFAENVYVTVAAFFASLISYFLIKFVPLWGLTLIATFVTYLGPLVYIKNKDAIDAQLEKGYNIANQQAQQVKGLANQHMGNAIKTAQDYTHQATGKVQETVNQYRGRSTSPEVKKEDFPSAPRHAPAADAPAAESSDEDIVDSKPVAQPAL</sequence>
<evidence type="ECO:0000256" key="4">
    <source>
        <dbReference type="ARBA" id="ARBA00022989"/>
    </source>
</evidence>
<name>A0A6A5KE48_9PLEO</name>
<evidence type="ECO:0000313" key="10">
    <source>
        <dbReference type="Proteomes" id="UP000800040"/>
    </source>
</evidence>
<feature type="transmembrane region" description="Helical" evidence="6">
    <location>
        <begin position="329"/>
        <end position="347"/>
    </location>
</feature>
<dbReference type="PROSITE" id="PS50845">
    <property type="entry name" value="RETICULON"/>
    <property type="match status" value="1"/>
</dbReference>
<feature type="compositionally biased region" description="Polar residues" evidence="7">
    <location>
        <begin position="401"/>
        <end position="411"/>
    </location>
</feature>
<feature type="transmembrane region" description="Helical" evidence="6">
    <location>
        <begin position="212"/>
        <end position="230"/>
    </location>
</feature>
<organism evidence="9 10">
    <name type="scientific">Decorospora gaudefroyi</name>
    <dbReference type="NCBI Taxonomy" id="184978"/>
    <lineage>
        <taxon>Eukaryota</taxon>
        <taxon>Fungi</taxon>
        <taxon>Dikarya</taxon>
        <taxon>Ascomycota</taxon>
        <taxon>Pezizomycotina</taxon>
        <taxon>Dothideomycetes</taxon>
        <taxon>Pleosporomycetidae</taxon>
        <taxon>Pleosporales</taxon>
        <taxon>Pleosporineae</taxon>
        <taxon>Pleosporaceae</taxon>
        <taxon>Decorospora</taxon>
    </lineage>
</organism>
<proteinExistence type="predicted"/>
<evidence type="ECO:0000313" key="9">
    <source>
        <dbReference type="EMBL" id="KAF1833677.1"/>
    </source>
</evidence>
<evidence type="ECO:0000256" key="1">
    <source>
        <dbReference type="ARBA" id="ARBA00004477"/>
    </source>
</evidence>
<dbReference type="EMBL" id="ML975314">
    <property type="protein sequence ID" value="KAF1833677.1"/>
    <property type="molecule type" value="Genomic_DNA"/>
</dbReference>
<feature type="transmembrane region" description="Helical" evidence="6">
    <location>
        <begin position="306"/>
        <end position="323"/>
    </location>
</feature>
<evidence type="ECO:0000259" key="8">
    <source>
        <dbReference type="PROSITE" id="PS50845"/>
    </source>
</evidence>
<feature type="region of interest" description="Disordered" evidence="7">
    <location>
        <begin position="84"/>
        <end position="117"/>
    </location>
</feature>
<feature type="region of interest" description="Disordered" evidence="7">
    <location>
        <begin position="401"/>
        <end position="451"/>
    </location>
</feature>
<evidence type="ECO:0000256" key="5">
    <source>
        <dbReference type="ARBA" id="ARBA00023136"/>
    </source>
</evidence>
<feature type="compositionally biased region" description="Low complexity" evidence="7">
    <location>
        <begin position="419"/>
        <end position="434"/>
    </location>
</feature>
<dbReference type="Proteomes" id="UP000800040">
    <property type="component" value="Unassembled WGS sequence"/>
</dbReference>
<keyword evidence="2 6" id="KW-0812">Transmembrane</keyword>
<dbReference type="InterPro" id="IPR003388">
    <property type="entry name" value="Reticulon"/>
</dbReference>
<accession>A0A6A5KE48</accession>
<evidence type="ECO:0000256" key="6">
    <source>
        <dbReference type="RuleBase" id="RU363132"/>
    </source>
</evidence>
<keyword evidence="3 6" id="KW-0256">Endoplasmic reticulum</keyword>